<dbReference type="EMBL" id="VUJX02000005">
    <property type="protein sequence ID" value="KAL0936300.1"/>
    <property type="molecule type" value="Genomic_DNA"/>
</dbReference>
<accession>A0ACC3YWI2</accession>
<comment type="caution">
    <text evidence="1">The sequence shown here is derived from an EMBL/GenBank/DDBJ whole genome shotgun (WGS) entry which is preliminary data.</text>
</comment>
<proteinExistence type="predicted"/>
<reference evidence="1 2" key="1">
    <citation type="journal article" date="2020" name="Phytopathology">
        <title>Genome Sequence Resources of Colletotrichum truncatum, C. plurivorum, C. musicola, and C. sojae: Four Species Pathogenic to Soybean (Glycine max).</title>
        <authorList>
            <person name="Rogerio F."/>
            <person name="Boufleur T.R."/>
            <person name="Ciampi-Guillardi M."/>
            <person name="Sukno S.A."/>
            <person name="Thon M.R."/>
            <person name="Massola Junior N.S."/>
            <person name="Baroncelli R."/>
        </authorList>
    </citation>
    <scope>NUCLEOTIDE SEQUENCE [LARGE SCALE GENOMIC DNA]</scope>
    <source>
        <strain evidence="1 2">CMES1059</strain>
    </source>
</reference>
<evidence type="ECO:0000313" key="2">
    <source>
        <dbReference type="Proteomes" id="UP000805649"/>
    </source>
</evidence>
<organism evidence="1 2">
    <name type="scientific">Colletotrichum truncatum</name>
    <name type="common">Anthracnose fungus</name>
    <name type="synonym">Colletotrichum capsici</name>
    <dbReference type="NCBI Taxonomy" id="5467"/>
    <lineage>
        <taxon>Eukaryota</taxon>
        <taxon>Fungi</taxon>
        <taxon>Dikarya</taxon>
        <taxon>Ascomycota</taxon>
        <taxon>Pezizomycotina</taxon>
        <taxon>Sordariomycetes</taxon>
        <taxon>Hypocreomycetidae</taxon>
        <taxon>Glomerellales</taxon>
        <taxon>Glomerellaceae</taxon>
        <taxon>Colletotrichum</taxon>
        <taxon>Colletotrichum truncatum species complex</taxon>
    </lineage>
</organism>
<keyword evidence="2" id="KW-1185">Reference proteome</keyword>
<evidence type="ECO:0000313" key="1">
    <source>
        <dbReference type="EMBL" id="KAL0936300.1"/>
    </source>
</evidence>
<gene>
    <name evidence="1" type="ORF">CTRU02_208515</name>
</gene>
<protein>
    <submittedName>
        <fullName evidence="1">Uncharacterized protein</fullName>
    </submittedName>
</protein>
<sequence>MGGSAFSTGNQPLNTPRMTPEVYERVKAQCHAALRNIYLCVASPIDGPGKIDYGDIDILVAWEKSSILGKEQSKYPPFATKQDACRAIQESLGASFLKMENGGDHYAVPWPEDESSTEEQASSVSPSRRYVQVDITICDTLDQMQWKLFKHAHGDLWSILGTIIRPYGLTIDEQALWVRITEIERFNKNKSKVFLTNNPYKVLSFLGLDASNKYWDAPFESLDAMYEYAATCRLFCSFSFTSPELPLPSAQSSASSLSKNVSQTQETSQKPNASDKKRMNSRPAYNKFINEFIPQCRKDERFTEFKSSVESVRREAFGRFKGAKETFEKQRIEFLCERDREEITAKLKNEWVPAVDPNDLNQCQYRGCQIKAFKRIIFEGDNSYEGIVPGEELKDEVGRMIEEKVEQFVKRHMDTIGKIAYSKQQQAYAKHMNQQGLERQQAPLLML</sequence>
<name>A0ACC3YWI2_COLTU</name>
<dbReference type="Proteomes" id="UP000805649">
    <property type="component" value="Unassembled WGS sequence"/>
</dbReference>